<accession>A0ABV6GL18</accession>
<evidence type="ECO:0000256" key="3">
    <source>
        <dbReference type="ARBA" id="ARBA00022777"/>
    </source>
</evidence>
<dbReference type="Pfam" id="PF02595">
    <property type="entry name" value="Gly_kinase"/>
    <property type="match status" value="1"/>
</dbReference>
<evidence type="ECO:0000313" key="6">
    <source>
        <dbReference type="Proteomes" id="UP001589854"/>
    </source>
</evidence>
<gene>
    <name evidence="5" type="ORF">ACFFIX_23835</name>
</gene>
<dbReference type="NCBIfam" id="TIGR00045">
    <property type="entry name" value="glycerate kinase"/>
    <property type="match status" value="1"/>
</dbReference>
<keyword evidence="6" id="KW-1185">Reference proteome</keyword>
<dbReference type="RefSeq" id="WP_378938574.1">
    <property type="nucleotide sequence ID" value="NZ_JBHLVO010000034.1"/>
</dbReference>
<name>A0ABV6GL18_9BACI</name>
<dbReference type="InterPro" id="IPR018193">
    <property type="entry name" value="Glyc_kinase_flavodox-like_fold"/>
</dbReference>
<comment type="similarity">
    <text evidence="1 4">Belongs to the glycerate kinase type-1 family.</text>
</comment>
<dbReference type="InterPro" id="IPR018197">
    <property type="entry name" value="Glycerate_kinase_RE-like"/>
</dbReference>
<dbReference type="InterPro" id="IPR036129">
    <property type="entry name" value="Glycerate_kinase_sf"/>
</dbReference>
<keyword evidence="3 4" id="KW-0418">Kinase</keyword>
<proteinExistence type="inferred from homology"/>
<dbReference type="SUPFAM" id="SSF110738">
    <property type="entry name" value="Glycerate kinase I"/>
    <property type="match status" value="1"/>
</dbReference>
<dbReference type="Gene3D" id="3.40.50.10350">
    <property type="entry name" value="Glycerate kinase, domain 1"/>
    <property type="match status" value="1"/>
</dbReference>
<keyword evidence="2 4" id="KW-0808">Transferase</keyword>
<sequence>MNIIIAPDSFKGSISAPKLCSILKKGVLKVFPDANISEIPLADGGEGTLENMVYASGGRVMMTSVQGPLQKLVNASYGILGDNETVIIEMAQASGLPLVSEREKNPLLATSYGTGELIKHALGEGYRKFVIGLGGSATNDGGTGMLNALGVKFYDEIGQELKNTLDVLSNLSFLDDSEIDSRIQESSFTIASDVENTLCGLEGASFVFGPQKGATPEMVEQLDEALYNFSEVVFKQKNINMREIVGGGAAGGMGAALVTFLGAELKSGIEVVMDSINFEEIVQGVDLVITGEGKLDSQTLSGKVIAGVTKITNKYEIPVIALCGGLDLNHSQLSKLGVLAGFSIVPGPCTLDSALENAPDWAEDRIVQIMSIVKQFS</sequence>
<comment type="caution">
    <text evidence="5">The sequence shown here is derived from an EMBL/GenBank/DDBJ whole genome shotgun (WGS) entry which is preliminary data.</text>
</comment>
<dbReference type="PIRSF" id="PIRSF006078">
    <property type="entry name" value="GlxK"/>
    <property type="match status" value="1"/>
</dbReference>
<evidence type="ECO:0000313" key="5">
    <source>
        <dbReference type="EMBL" id="MFC0274382.1"/>
    </source>
</evidence>
<dbReference type="Gene3D" id="3.90.1510.10">
    <property type="entry name" value="Glycerate kinase, domain 2"/>
    <property type="match status" value="1"/>
</dbReference>
<protein>
    <submittedName>
        <fullName evidence="5">Glycerate kinase</fullName>
    </submittedName>
</protein>
<evidence type="ECO:0000256" key="2">
    <source>
        <dbReference type="ARBA" id="ARBA00022679"/>
    </source>
</evidence>
<reference evidence="5 6" key="1">
    <citation type="submission" date="2024-09" db="EMBL/GenBank/DDBJ databases">
        <authorList>
            <person name="Sun Q."/>
            <person name="Mori K."/>
        </authorList>
    </citation>
    <scope>NUCLEOTIDE SEQUENCE [LARGE SCALE GENOMIC DNA]</scope>
    <source>
        <strain evidence="5 6">CCM 7228</strain>
    </source>
</reference>
<dbReference type="Proteomes" id="UP001589854">
    <property type="component" value="Unassembled WGS sequence"/>
</dbReference>
<dbReference type="EMBL" id="JBHLVO010000034">
    <property type="protein sequence ID" value="MFC0274382.1"/>
    <property type="molecule type" value="Genomic_DNA"/>
</dbReference>
<evidence type="ECO:0000256" key="4">
    <source>
        <dbReference type="PIRNR" id="PIRNR006078"/>
    </source>
</evidence>
<dbReference type="GO" id="GO:0016301">
    <property type="term" value="F:kinase activity"/>
    <property type="evidence" value="ECO:0007669"/>
    <property type="project" value="UniProtKB-KW"/>
</dbReference>
<organism evidence="5 6">
    <name type="scientific">Metabacillus herbersteinensis</name>
    <dbReference type="NCBI Taxonomy" id="283816"/>
    <lineage>
        <taxon>Bacteria</taxon>
        <taxon>Bacillati</taxon>
        <taxon>Bacillota</taxon>
        <taxon>Bacilli</taxon>
        <taxon>Bacillales</taxon>
        <taxon>Bacillaceae</taxon>
        <taxon>Metabacillus</taxon>
    </lineage>
</organism>
<dbReference type="InterPro" id="IPR004381">
    <property type="entry name" value="Glycerate_kinase"/>
</dbReference>
<evidence type="ECO:0000256" key="1">
    <source>
        <dbReference type="ARBA" id="ARBA00006284"/>
    </source>
</evidence>
<dbReference type="PANTHER" id="PTHR21599">
    <property type="entry name" value="GLYCERATE KINASE"/>
    <property type="match status" value="1"/>
</dbReference>
<dbReference type="PANTHER" id="PTHR21599:SF0">
    <property type="entry name" value="GLYCERATE KINASE"/>
    <property type="match status" value="1"/>
</dbReference>